<proteinExistence type="predicted"/>
<sequence length="81" mass="9088">NKNFEKATNIDDEETSMEMISFDEISNYVSDMINGLGEYDTLLVSTFCVKLDKATLKAIGTEVGIMAKLIVDEIKEADDFR</sequence>
<reference evidence="1" key="1">
    <citation type="submission" date="2021-06" db="EMBL/GenBank/DDBJ databases">
        <authorList>
            <person name="Kallberg Y."/>
            <person name="Tangrot J."/>
            <person name="Rosling A."/>
        </authorList>
    </citation>
    <scope>NUCLEOTIDE SEQUENCE</scope>
    <source>
        <strain evidence="1">IN212</strain>
    </source>
</reference>
<dbReference type="OrthoDB" id="2435493at2759"/>
<organism evidence="1 2">
    <name type="scientific">Racocetra fulgida</name>
    <dbReference type="NCBI Taxonomy" id="60492"/>
    <lineage>
        <taxon>Eukaryota</taxon>
        <taxon>Fungi</taxon>
        <taxon>Fungi incertae sedis</taxon>
        <taxon>Mucoromycota</taxon>
        <taxon>Glomeromycotina</taxon>
        <taxon>Glomeromycetes</taxon>
        <taxon>Diversisporales</taxon>
        <taxon>Gigasporaceae</taxon>
        <taxon>Racocetra</taxon>
    </lineage>
</organism>
<evidence type="ECO:0000313" key="2">
    <source>
        <dbReference type="Proteomes" id="UP000789396"/>
    </source>
</evidence>
<feature type="non-terminal residue" evidence="1">
    <location>
        <position position="1"/>
    </location>
</feature>
<dbReference type="Proteomes" id="UP000789396">
    <property type="component" value="Unassembled WGS sequence"/>
</dbReference>
<keyword evidence="2" id="KW-1185">Reference proteome</keyword>
<comment type="caution">
    <text evidence="1">The sequence shown here is derived from an EMBL/GenBank/DDBJ whole genome shotgun (WGS) entry which is preliminary data.</text>
</comment>
<name>A0A9N9HZ79_9GLOM</name>
<evidence type="ECO:0000313" key="1">
    <source>
        <dbReference type="EMBL" id="CAG8712669.1"/>
    </source>
</evidence>
<gene>
    <name evidence="1" type="ORF">RFULGI_LOCUS10944</name>
</gene>
<protein>
    <submittedName>
        <fullName evidence="1">3462_t:CDS:1</fullName>
    </submittedName>
</protein>
<dbReference type="AlphaFoldDB" id="A0A9N9HZ79"/>
<dbReference type="EMBL" id="CAJVPZ010022694">
    <property type="protein sequence ID" value="CAG8712669.1"/>
    <property type="molecule type" value="Genomic_DNA"/>
</dbReference>
<accession>A0A9N9HZ79</accession>